<accession>A0A0D1XDP1</accession>
<reference evidence="1 2" key="1">
    <citation type="submission" date="2015-01" db="EMBL/GenBank/DDBJ databases">
        <title>The Genome Sequence of Ochroconis gallopava CBS43764.</title>
        <authorList>
            <consortium name="The Broad Institute Genomics Platform"/>
            <person name="Cuomo C."/>
            <person name="de Hoog S."/>
            <person name="Gorbushina A."/>
            <person name="Stielow B."/>
            <person name="Teixiera M."/>
            <person name="Abouelleil A."/>
            <person name="Chapman S.B."/>
            <person name="Priest M."/>
            <person name="Young S.K."/>
            <person name="Wortman J."/>
            <person name="Nusbaum C."/>
            <person name="Birren B."/>
        </authorList>
    </citation>
    <scope>NUCLEOTIDE SEQUENCE [LARGE SCALE GENOMIC DNA]</scope>
    <source>
        <strain evidence="1 2">CBS 43764</strain>
    </source>
</reference>
<dbReference type="EMBL" id="KN847564">
    <property type="protein sequence ID" value="KIW00346.1"/>
    <property type="molecule type" value="Genomic_DNA"/>
</dbReference>
<gene>
    <name evidence="1" type="ORF">PV09_08059</name>
</gene>
<dbReference type="RefSeq" id="XP_016210215.1">
    <property type="nucleotide sequence ID" value="XM_016361909.1"/>
</dbReference>
<organism evidence="1 2">
    <name type="scientific">Verruconis gallopava</name>
    <dbReference type="NCBI Taxonomy" id="253628"/>
    <lineage>
        <taxon>Eukaryota</taxon>
        <taxon>Fungi</taxon>
        <taxon>Dikarya</taxon>
        <taxon>Ascomycota</taxon>
        <taxon>Pezizomycotina</taxon>
        <taxon>Dothideomycetes</taxon>
        <taxon>Pleosporomycetidae</taxon>
        <taxon>Venturiales</taxon>
        <taxon>Sympoventuriaceae</taxon>
        <taxon>Verruconis</taxon>
    </lineage>
</organism>
<keyword evidence="2" id="KW-1185">Reference proteome</keyword>
<name>A0A0D1XDP1_9PEZI</name>
<dbReference type="Proteomes" id="UP000053259">
    <property type="component" value="Unassembled WGS sequence"/>
</dbReference>
<dbReference type="InParanoid" id="A0A0D1XDP1"/>
<sequence>MAGLMSDVCAIWEPSTKDLWKSSMLTRQLPLESALPNQSRISSKQLYEIAEIFTRNNAHGILGLHLLHRHFDIPVGTVLLGSTWSKPYCRWTTATEIEGTDWSETGGAVFILTAEGWHPYEYLRNGKPDLSCVKPGFLPQITEYLVSNQLSQILGLQILDRSLHTDQHLIELSLSEMSVMFFASDLKGCVPTRQTGWRFELHDGQPRVCQYNESHGARPDGSHDIYNQGQLDLQYGDFEMLRYRLMRDGFLKIDS</sequence>
<dbReference type="HOGENOM" id="CLU_077469_0_0_1"/>
<proteinExistence type="predicted"/>
<evidence type="ECO:0000313" key="2">
    <source>
        <dbReference type="Proteomes" id="UP000053259"/>
    </source>
</evidence>
<dbReference type="OrthoDB" id="2322999at2759"/>
<dbReference type="VEuPathDB" id="FungiDB:PV09_08059"/>
<dbReference type="GeneID" id="27316032"/>
<protein>
    <submittedName>
        <fullName evidence="1">Uncharacterized protein</fullName>
    </submittedName>
</protein>
<evidence type="ECO:0000313" key="1">
    <source>
        <dbReference type="EMBL" id="KIW00346.1"/>
    </source>
</evidence>
<dbReference type="AlphaFoldDB" id="A0A0D1XDP1"/>